<keyword evidence="1" id="KW-0732">Signal</keyword>
<sequence>MYLSRLTSLLTLALVTVGHDVSIKGVEKAFSDANVRTPDTTVLTPRRTATSEPVSNPITLLEVSLPQASGLPITLRAGVHAFVKPSLRRTHVPKEFEEVGLPRTRQVRHFLGGDFFINHRGLLVNSMPAISEWKQPTPPVGSDSYRYIFLLFKQSEEFTTQTLINSATSIQHFTINSFALAVDLGDPIAGTFMFFPGSRPGHGDIEEAYGFPIVMEMF</sequence>
<dbReference type="OrthoDB" id="2506647at2759"/>
<dbReference type="SUPFAM" id="SSF49777">
    <property type="entry name" value="PEBP-like"/>
    <property type="match status" value="1"/>
</dbReference>
<evidence type="ECO:0000313" key="3">
    <source>
        <dbReference type="Proteomes" id="UP000620124"/>
    </source>
</evidence>
<dbReference type="InterPro" id="IPR036610">
    <property type="entry name" value="PEBP-like_sf"/>
</dbReference>
<feature type="signal peptide" evidence="1">
    <location>
        <begin position="1"/>
        <end position="18"/>
    </location>
</feature>
<gene>
    <name evidence="2" type="ORF">MVEN_01456800</name>
</gene>
<proteinExistence type="predicted"/>
<protein>
    <submittedName>
        <fullName evidence="2">PEBP-like protein</fullName>
    </submittedName>
</protein>
<dbReference type="Proteomes" id="UP000620124">
    <property type="component" value="Unassembled WGS sequence"/>
</dbReference>
<dbReference type="AlphaFoldDB" id="A0A8H6XVB5"/>
<feature type="chain" id="PRO_5034470959" evidence="1">
    <location>
        <begin position="19"/>
        <end position="218"/>
    </location>
</feature>
<dbReference type="EMBL" id="JACAZI010000012">
    <property type="protein sequence ID" value="KAF7347032.1"/>
    <property type="molecule type" value="Genomic_DNA"/>
</dbReference>
<evidence type="ECO:0000256" key="1">
    <source>
        <dbReference type="SAM" id="SignalP"/>
    </source>
</evidence>
<comment type="caution">
    <text evidence="2">The sequence shown here is derived from an EMBL/GenBank/DDBJ whole genome shotgun (WGS) entry which is preliminary data.</text>
</comment>
<keyword evidence="3" id="KW-1185">Reference proteome</keyword>
<name>A0A8H6XVB5_9AGAR</name>
<dbReference type="Gene3D" id="3.90.280.10">
    <property type="entry name" value="PEBP-like"/>
    <property type="match status" value="1"/>
</dbReference>
<accession>A0A8H6XVB5</accession>
<reference evidence="2" key="1">
    <citation type="submission" date="2020-05" db="EMBL/GenBank/DDBJ databases">
        <title>Mycena genomes resolve the evolution of fungal bioluminescence.</title>
        <authorList>
            <person name="Tsai I.J."/>
        </authorList>
    </citation>
    <scope>NUCLEOTIDE SEQUENCE</scope>
    <source>
        <strain evidence="2">CCC161011</strain>
    </source>
</reference>
<evidence type="ECO:0000313" key="2">
    <source>
        <dbReference type="EMBL" id="KAF7347032.1"/>
    </source>
</evidence>
<organism evidence="2 3">
    <name type="scientific">Mycena venus</name>
    <dbReference type="NCBI Taxonomy" id="2733690"/>
    <lineage>
        <taxon>Eukaryota</taxon>
        <taxon>Fungi</taxon>
        <taxon>Dikarya</taxon>
        <taxon>Basidiomycota</taxon>
        <taxon>Agaricomycotina</taxon>
        <taxon>Agaricomycetes</taxon>
        <taxon>Agaricomycetidae</taxon>
        <taxon>Agaricales</taxon>
        <taxon>Marasmiineae</taxon>
        <taxon>Mycenaceae</taxon>
        <taxon>Mycena</taxon>
    </lineage>
</organism>